<feature type="region of interest" description="Disordered" evidence="1">
    <location>
        <begin position="1"/>
        <end position="26"/>
    </location>
</feature>
<keyword evidence="3" id="KW-1185">Reference proteome</keyword>
<evidence type="ECO:0000256" key="1">
    <source>
        <dbReference type="SAM" id="MobiDB-lite"/>
    </source>
</evidence>
<comment type="caution">
    <text evidence="2">The sequence shown here is derived from an EMBL/GenBank/DDBJ whole genome shotgun (WGS) entry which is preliminary data.</text>
</comment>
<gene>
    <name evidence="2" type="ORF">QM012_001392</name>
</gene>
<feature type="compositionally biased region" description="Basic and acidic residues" evidence="1">
    <location>
        <begin position="9"/>
        <end position="18"/>
    </location>
</feature>
<accession>A0ABR0TDW3</accession>
<sequence>MTKKKKKVEHQATAEHKIRNASASPERASMQIVSSDHLDDDAVASQAIEHVYSKAKIAASQSQTVSLLDLPLEILFMIFVYVASRDHLEDDCHTIRVVSEGEFGHNLIFHQPALLLLQMRSMISSSGDALTLEQLKDKLSILYELSSDKRLTIEIQELSKEGFHFSILVHIAQCYTRKNRAKEGRLHPKDFDWWLKCTDPLLKCSCVRNIVDTYFVWLMDDIHEKAATAAVDTSETFQRFSSQLRRWLEEDYDKKHRSYWIREALRNYMSAAEWYDRADVLDHYYEACECPMDTDSDLDLE</sequence>
<organism evidence="2 3">
    <name type="scientific">Aureobasidium pullulans</name>
    <name type="common">Black yeast</name>
    <name type="synonym">Pullularia pullulans</name>
    <dbReference type="NCBI Taxonomy" id="5580"/>
    <lineage>
        <taxon>Eukaryota</taxon>
        <taxon>Fungi</taxon>
        <taxon>Dikarya</taxon>
        <taxon>Ascomycota</taxon>
        <taxon>Pezizomycotina</taxon>
        <taxon>Dothideomycetes</taxon>
        <taxon>Dothideomycetidae</taxon>
        <taxon>Dothideales</taxon>
        <taxon>Saccotheciaceae</taxon>
        <taxon>Aureobasidium</taxon>
    </lineage>
</organism>
<dbReference type="Proteomes" id="UP001341245">
    <property type="component" value="Unassembled WGS sequence"/>
</dbReference>
<name>A0ABR0TDW3_AURPU</name>
<proteinExistence type="predicted"/>
<evidence type="ECO:0000313" key="2">
    <source>
        <dbReference type="EMBL" id="KAK6002642.1"/>
    </source>
</evidence>
<evidence type="ECO:0008006" key="4">
    <source>
        <dbReference type="Google" id="ProtNLM"/>
    </source>
</evidence>
<reference evidence="2 3" key="1">
    <citation type="submission" date="2023-11" db="EMBL/GenBank/DDBJ databases">
        <title>Draft genome sequence and annotation of the polyextremotolerant black yeast-like fungus Aureobasidium pullulans NRRL 62042.</title>
        <authorList>
            <person name="Dielentheis-Frenken M.R.E."/>
            <person name="Wibberg D."/>
            <person name="Blank L.M."/>
            <person name="Tiso T."/>
        </authorList>
    </citation>
    <scope>NUCLEOTIDE SEQUENCE [LARGE SCALE GENOMIC DNA]</scope>
    <source>
        <strain evidence="2 3">NRRL 62042</strain>
    </source>
</reference>
<dbReference type="EMBL" id="JASGXD010000011">
    <property type="protein sequence ID" value="KAK6002642.1"/>
    <property type="molecule type" value="Genomic_DNA"/>
</dbReference>
<evidence type="ECO:0000313" key="3">
    <source>
        <dbReference type="Proteomes" id="UP001341245"/>
    </source>
</evidence>
<protein>
    <recommendedName>
        <fullName evidence="4">F-box domain-containing protein</fullName>
    </recommendedName>
</protein>